<gene>
    <name evidence="1" type="ORF">VFPPC_17557</name>
</gene>
<dbReference type="EMBL" id="LSBJ02000002">
    <property type="protein sequence ID" value="OWT43280.1"/>
    <property type="molecule type" value="Genomic_DNA"/>
</dbReference>
<organism evidence="1 2">
    <name type="scientific">Pochonia chlamydosporia 170</name>
    <dbReference type="NCBI Taxonomy" id="1380566"/>
    <lineage>
        <taxon>Eukaryota</taxon>
        <taxon>Fungi</taxon>
        <taxon>Dikarya</taxon>
        <taxon>Ascomycota</taxon>
        <taxon>Pezizomycotina</taxon>
        <taxon>Sordariomycetes</taxon>
        <taxon>Hypocreomycetidae</taxon>
        <taxon>Hypocreales</taxon>
        <taxon>Clavicipitaceae</taxon>
        <taxon>Pochonia</taxon>
    </lineage>
</organism>
<protein>
    <submittedName>
        <fullName evidence="1">Uncharacterized protein</fullName>
    </submittedName>
</protein>
<dbReference type="Proteomes" id="UP000078397">
    <property type="component" value="Unassembled WGS sequence"/>
</dbReference>
<comment type="caution">
    <text evidence="1">The sequence shown here is derived from an EMBL/GenBank/DDBJ whole genome shotgun (WGS) entry which is preliminary data.</text>
</comment>
<accession>A0A219AR90</accession>
<dbReference type="RefSeq" id="XP_022285718.1">
    <property type="nucleotide sequence ID" value="XM_022429255.1"/>
</dbReference>
<dbReference type="GeneID" id="33936504"/>
<evidence type="ECO:0000313" key="2">
    <source>
        <dbReference type="Proteomes" id="UP000078397"/>
    </source>
</evidence>
<name>A0A219AR90_METCM</name>
<evidence type="ECO:0000313" key="1">
    <source>
        <dbReference type="EMBL" id="OWT43280.1"/>
    </source>
</evidence>
<dbReference type="KEGG" id="pchm:VFPPC_17557"/>
<reference evidence="1 2" key="1">
    <citation type="journal article" date="2016" name="PLoS Pathog.">
        <title>Biosynthesis of antibiotic leucinostatins in bio-control fungus Purpureocillium lilacinum and their inhibition on phytophthora revealed by genome mining.</title>
        <authorList>
            <person name="Wang G."/>
            <person name="Liu Z."/>
            <person name="Lin R."/>
            <person name="Li E."/>
            <person name="Mao Z."/>
            <person name="Ling J."/>
            <person name="Yang Y."/>
            <person name="Yin W.B."/>
            <person name="Xie B."/>
        </authorList>
    </citation>
    <scope>NUCLEOTIDE SEQUENCE [LARGE SCALE GENOMIC DNA]</scope>
    <source>
        <strain evidence="1">170</strain>
    </source>
</reference>
<sequence>MLAIDLAMEIDVGGGPLVSIFESDQPGMLDRSGKASLSGLSMNKTPQSEYYLEDETIFYNLGKCSRTKNPGRVPMLLLHRDDGACVPFIHTTTKLLLVQQQCRIGS</sequence>
<keyword evidence="2" id="KW-1185">Reference proteome</keyword>
<proteinExistence type="predicted"/>
<dbReference type="AlphaFoldDB" id="A0A219AR90"/>